<dbReference type="RefSeq" id="WP_048630783.1">
    <property type="nucleotide sequence ID" value="NZ_CVQQ01000001.1"/>
</dbReference>
<sequence>MNFHGIAMQVKRSTVAGVGAAALFGGLAVATVAAPTAGAQPAAQCTASSLSGTVSSVTAGARQYLDAHPGANQAVTAAMNQPRPEAEANLRGYFTANPTEYYELRGILAPIGDAQNNCNVTVLPADLQSAYNTFMAG</sequence>
<evidence type="ECO:0000313" key="4">
    <source>
        <dbReference type="Proteomes" id="UP000279306"/>
    </source>
</evidence>
<dbReference type="NCBIfam" id="TIGR04529">
    <property type="entry name" value="MTB_hemophore"/>
    <property type="match status" value="1"/>
</dbReference>
<evidence type="ECO:0000256" key="1">
    <source>
        <dbReference type="SAM" id="SignalP"/>
    </source>
</evidence>
<protein>
    <submittedName>
        <fullName evidence="3">Membrane protein</fullName>
    </submittedName>
</protein>
<evidence type="ECO:0000259" key="2">
    <source>
        <dbReference type="Pfam" id="PF16525"/>
    </source>
</evidence>
<organism evidence="3 4">
    <name type="scientific">Mycolicibacterium aurum</name>
    <name type="common">Mycobacterium aurum</name>
    <dbReference type="NCBI Taxonomy" id="1791"/>
    <lineage>
        <taxon>Bacteria</taxon>
        <taxon>Bacillati</taxon>
        <taxon>Actinomycetota</taxon>
        <taxon>Actinomycetes</taxon>
        <taxon>Mycobacteriales</taxon>
        <taxon>Mycobacteriaceae</taxon>
        <taxon>Mycolicibacterium</taxon>
    </lineage>
</organism>
<accession>A0A3S4TG75</accession>
<feature type="signal peptide" evidence="1">
    <location>
        <begin position="1"/>
        <end position="33"/>
    </location>
</feature>
<keyword evidence="1" id="KW-0732">Signal</keyword>
<dbReference type="Pfam" id="PF16525">
    <property type="entry name" value="MHB"/>
    <property type="match status" value="1"/>
</dbReference>
<evidence type="ECO:0000313" key="3">
    <source>
        <dbReference type="EMBL" id="VEG58488.1"/>
    </source>
</evidence>
<dbReference type="Proteomes" id="UP000279306">
    <property type="component" value="Chromosome"/>
</dbReference>
<dbReference type="AlphaFoldDB" id="A0A3S4TG75"/>
<dbReference type="InterPro" id="IPR032407">
    <property type="entry name" value="MHB"/>
</dbReference>
<name>A0A3S4TG75_MYCAU</name>
<dbReference type="Gene3D" id="1.20.20.20">
    <property type="entry name" value="Haemophore, haem-binding domain"/>
    <property type="match status" value="1"/>
</dbReference>
<dbReference type="STRING" id="1791.GCA_001049355_00965"/>
<feature type="chain" id="PRO_5039354322" evidence="1">
    <location>
        <begin position="34"/>
        <end position="137"/>
    </location>
</feature>
<keyword evidence="4" id="KW-1185">Reference proteome</keyword>
<gene>
    <name evidence="3" type="ORF">NCTC10437_05520</name>
</gene>
<dbReference type="InterPro" id="IPR038378">
    <property type="entry name" value="MHB_sf"/>
</dbReference>
<dbReference type="GO" id="GO:0020037">
    <property type="term" value="F:heme binding"/>
    <property type="evidence" value="ECO:0007669"/>
    <property type="project" value="InterPro"/>
</dbReference>
<proteinExistence type="predicted"/>
<reference evidence="3 4" key="1">
    <citation type="submission" date="2018-12" db="EMBL/GenBank/DDBJ databases">
        <authorList>
            <consortium name="Pathogen Informatics"/>
        </authorList>
    </citation>
    <scope>NUCLEOTIDE SEQUENCE [LARGE SCALE GENOMIC DNA]</scope>
    <source>
        <strain evidence="3 4">NCTC10437</strain>
    </source>
</reference>
<feature type="domain" description="Haemophore haem-binding" evidence="2">
    <location>
        <begin position="44"/>
        <end position="119"/>
    </location>
</feature>
<dbReference type="KEGG" id="mauu:NCTC10437_05520"/>
<dbReference type="EMBL" id="LR134356">
    <property type="protein sequence ID" value="VEG58488.1"/>
    <property type="molecule type" value="Genomic_DNA"/>
</dbReference>